<evidence type="ECO:0000313" key="2">
    <source>
        <dbReference type="Proteomes" id="UP000469185"/>
    </source>
</evidence>
<dbReference type="Proteomes" id="UP000469185">
    <property type="component" value="Unassembled WGS sequence"/>
</dbReference>
<sequence>MADGTGNTSRRRFLRGAAGLSAGTAGAIMGWPAALSWGTDAGRTVPAGLEHVTREAFDQLDQSFNGGDGYKYETNDKDSSGLSGKLAWGEAYSLQAYALMFQTYRDTYYLDKMVDHLDHVLAARDSERGVTDHTGASRPAWRADHHYTVGYVTLPDTLGRPVFQVRTALAYADATSVTVAPGTAAGTFRLDVHNTQYGRTTSHDNLSPDPASPDYAVSRVLNGFRRESPHRVLVTLKDVRESGSETGDMASGEYSMVSEPYIFEAHTGQIALPLVVFARMVDSYPELGSVPLYRDRAALYLAAAEEAVGVHDPEWRETELGEGYYVTLPDAPVWHAGIDNPINHFLTVGRATVQLAAATGDPVYADRATKMARTLRGSLSVDAGGAYIWPYWWPKGAAYRGWDVDAPLSEYRPWYPGNQSIEDTSHGQIDMNFALEVFRDGRTLHRNGRPVFTGEDMERFAATFSQNIAATTDAGAPTVHRFIDGSGDTGLEAYERMSASWAGLAPWDQEVLSHSADIFAQRELVNLPSTLYCMARLNHAAWAPSGRRRR</sequence>
<organism evidence="1 2">
    <name type="scientific">Phytoactinopolyspora alkaliphila</name>
    <dbReference type="NCBI Taxonomy" id="1783498"/>
    <lineage>
        <taxon>Bacteria</taxon>
        <taxon>Bacillati</taxon>
        <taxon>Actinomycetota</taxon>
        <taxon>Actinomycetes</taxon>
        <taxon>Jiangellales</taxon>
        <taxon>Jiangellaceae</taxon>
        <taxon>Phytoactinopolyspora</taxon>
    </lineage>
</organism>
<name>A0A6N9YFC4_9ACTN</name>
<comment type="caution">
    <text evidence="1">The sequence shown here is derived from an EMBL/GenBank/DDBJ whole genome shotgun (WGS) entry which is preliminary data.</text>
</comment>
<gene>
    <name evidence="1" type="ORF">G1H11_00290</name>
</gene>
<dbReference type="RefSeq" id="WP_163814995.1">
    <property type="nucleotide sequence ID" value="NZ_JAAGOB010000001.1"/>
</dbReference>
<accession>A0A6N9YFC4</accession>
<evidence type="ECO:0000313" key="1">
    <source>
        <dbReference type="EMBL" id="NED93751.1"/>
    </source>
</evidence>
<proteinExistence type="predicted"/>
<dbReference type="EMBL" id="JAAGOB010000001">
    <property type="protein sequence ID" value="NED93751.1"/>
    <property type="molecule type" value="Genomic_DNA"/>
</dbReference>
<reference evidence="1 2" key="1">
    <citation type="submission" date="2020-02" db="EMBL/GenBank/DDBJ databases">
        <authorList>
            <person name="Li X.-J."/>
            <person name="Feng X.-M."/>
        </authorList>
    </citation>
    <scope>NUCLEOTIDE SEQUENCE [LARGE SCALE GENOMIC DNA]</scope>
    <source>
        <strain evidence="1 2">CGMCC 4.7225</strain>
    </source>
</reference>
<dbReference type="InterPro" id="IPR006311">
    <property type="entry name" value="TAT_signal"/>
</dbReference>
<dbReference type="PROSITE" id="PS51318">
    <property type="entry name" value="TAT"/>
    <property type="match status" value="1"/>
</dbReference>
<dbReference type="AlphaFoldDB" id="A0A6N9YFC4"/>
<keyword evidence="2" id="KW-1185">Reference proteome</keyword>
<protein>
    <submittedName>
        <fullName evidence="1">Uncharacterized protein</fullName>
    </submittedName>
</protein>